<dbReference type="InterPro" id="IPR052958">
    <property type="entry name" value="IFN-induced_PKR_regulator"/>
</dbReference>
<accession>A0A8R2NJ97</accession>
<dbReference type="PANTHER" id="PTHR46289:SF14">
    <property type="entry name" value="DUF4371 DOMAIN-CONTAINING PROTEIN"/>
    <property type="match status" value="1"/>
</dbReference>
<dbReference type="RefSeq" id="XP_029340955.1">
    <property type="nucleotide sequence ID" value="XM_029485095.1"/>
</dbReference>
<dbReference type="PANTHER" id="PTHR46289">
    <property type="entry name" value="52 KDA REPRESSOR OF THE INHIBITOR OF THE PROTEIN KINASE-LIKE PROTEIN-RELATED"/>
    <property type="match status" value="1"/>
</dbReference>
<reference evidence="2" key="2">
    <citation type="submission" date="2022-06" db="UniProtKB">
        <authorList>
            <consortium name="EnsemblMetazoa"/>
        </authorList>
    </citation>
    <scope>IDENTIFICATION</scope>
</reference>
<reference evidence="3" key="1">
    <citation type="submission" date="2010-06" db="EMBL/GenBank/DDBJ databases">
        <authorList>
            <person name="Jiang H."/>
            <person name="Abraham K."/>
            <person name="Ali S."/>
            <person name="Alsbrooks S.L."/>
            <person name="Anim B.N."/>
            <person name="Anosike U.S."/>
            <person name="Attaway T."/>
            <person name="Bandaranaike D.P."/>
            <person name="Battles P.K."/>
            <person name="Bell S.N."/>
            <person name="Bell A.V."/>
            <person name="Beltran B."/>
            <person name="Bickham C."/>
            <person name="Bustamante Y."/>
            <person name="Caleb T."/>
            <person name="Canada A."/>
            <person name="Cardenas V."/>
            <person name="Carter K."/>
            <person name="Chacko J."/>
            <person name="Chandrabose M.N."/>
            <person name="Chavez D."/>
            <person name="Chavez A."/>
            <person name="Chen L."/>
            <person name="Chu H.-S."/>
            <person name="Claassen K.J."/>
            <person name="Cockrell R."/>
            <person name="Collins M."/>
            <person name="Cooper J.A."/>
            <person name="Cree A."/>
            <person name="Curry S.M."/>
            <person name="Da Y."/>
            <person name="Dao M.D."/>
            <person name="Das B."/>
            <person name="Davila M.-L."/>
            <person name="Davy-Carroll L."/>
            <person name="Denson S."/>
            <person name="Dinh H."/>
            <person name="Ebong V.E."/>
            <person name="Edwards J.R."/>
            <person name="Egan A."/>
            <person name="El-Daye J."/>
            <person name="Escobedo L."/>
            <person name="Fernandez S."/>
            <person name="Fernando P.R."/>
            <person name="Flagg N."/>
            <person name="Forbes L.D."/>
            <person name="Fowler R.G."/>
            <person name="Fu Q."/>
            <person name="Gabisi R.A."/>
            <person name="Ganer J."/>
            <person name="Garbino Pronczuk A."/>
            <person name="Garcia R.M."/>
            <person name="Garner T."/>
            <person name="Garrett T.E."/>
            <person name="Gonzalez D.A."/>
            <person name="Hamid H."/>
            <person name="Hawkins E.S."/>
            <person name="Hirani K."/>
            <person name="Hogues M.E."/>
            <person name="Hollins B."/>
            <person name="Hsiao C.-H."/>
            <person name="Jabil R."/>
            <person name="James M.L."/>
            <person name="Jhangiani S.N."/>
            <person name="Johnson B."/>
            <person name="Johnson Q."/>
            <person name="Joshi V."/>
            <person name="Kalu J.B."/>
            <person name="Kam C."/>
            <person name="Kashfia A."/>
            <person name="Keebler J."/>
            <person name="Kisamo H."/>
            <person name="Kovar C.L."/>
            <person name="Lago L.A."/>
            <person name="Lai C.-Y."/>
            <person name="Laidlaw J."/>
            <person name="Lara F."/>
            <person name="Le T.-K."/>
            <person name="Lee S.L."/>
            <person name="Legall F.H."/>
            <person name="Lemon S.J."/>
            <person name="Lewis L.R."/>
            <person name="Li B."/>
            <person name="Liu Y."/>
            <person name="Liu Y.-S."/>
            <person name="Lopez J."/>
            <person name="Lozado R.J."/>
            <person name="Lu J."/>
            <person name="Madu R.C."/>
            <person name="Maheshwari M."/>
            <person name="Maheshwari R."/>
            <person name="Malloy K."/>
            <person name="Martinez E."/>
            <person name="Mathew T."/>
            <person name="Mercado I.C."/>
            <person name="Mercado C."/>
            <person name="Meyer B."/>
            <person name="Montgomery K."/>
            <person name="Morgan M.B."/>
            <person name="Munidasa M."/>
            <person name="Nazareth L.V."/>
            <person name="Nelson J."/>
            <person name="Ng B.M."/>
            <person name="Nguyen N.B."/>
            <person name="Nguyen P.Q."/>
            <person name="Nguyen T."/>
            <person name="Obregon M."/>
            <person name="Okwuonu G.O."/>
            <person name="Onwere C.G."/>
            <person name="Orozco G."/>
            <person name="Parra A."/>
            <person name="Patel S."/>
            <person name="Patil S."/>
            <person name="Perez A."/>
            <person name="Perez Y."/>
            <person name="Pham C."/>
            <person name="Primus E.L."/>
            <person name="Pu L.-L."/>
            <person name="Puazo M."/>
            <person name="Qin X."/>
            <person name="Quiroz J.B."/>
            <person name="Reese J."/>
            <person name="Richards S."/>
            <person name="Rives C.M."/>
            <person name="Robberts R."/>
            <person name="Ruiz S.J."/>
            <person name="Ruiz M.J."/>
            <person name="Santibanez J."/>
            <person name="Schneider B.W."/>
            <person name="Sisson I."/>
            <person name="Smith M."/>
            <person name="Sodergren E."/>
            <person name="Song X.-Z."/>
            <person name="Song B.B."/>
            <person name="Summersgill H."/>
            <person name="Thelus R."/>
            <person name="Thornton R.D."/>
            <person name="Trejos Z.Y."/>
            <person name="Usmani K."/>
            <person name="Vattathil S."/>
            <person name="Villasana D."/>
            <person name="Walker D.L."/>
            <person name="Wang S."/>
            <person name="Wang K."/>
            <person name="White C.S."/>
            <person name="Williams A.C."/>
            <person name="Williamson J."/>
            <person name="Wilson K."/>
            <person name="Woghiren I.O."/>
            <person name="Woodworth J.R."/>
            <person name="Worley K.C."/>
            <person name="Wright R.A."/>
            <person name="Wu W."/>
            <person name="Young L."/>
            <person name="Zhang L."/>
            <person name="Zhang J."/>
            <person name="Zhu Y."/>
            <person name="Muzny D.M."/>
            <person name="Weinstock G."/>
            <person name="Gibbs R.A."/>
        </authorList>
    </citation>
    <scope>NUCLEOTIDE SEQUENCE [LARGE SCALE GENOMIC DNA]</scope>
    <source>
        <strain evidence="3">LSR1</strain>
    </source>
</reference>
<keyword evidence="3" id="KW-1185">Reference proteome</keyword>
<dbReference type="InterPro" id="IPR012337">
    <property type="entry name" value="RNaseH-like_sf"/>
</dbReference>
<organism evidence="2 3">
    <name type="scientific">Acyrthosiphon pisum</name>
    <name type="common">Pea aphid</name>
    <dbReference type="NCBI Taxonomy" id="7029"/>
    <lineage>
        <taxon>Eukaryota</taxon>
        <taxon>Metazoa</taxon>
        <taxon>Ecdysozoa</taxon>
        <taxon>Arthropoda</taxon>
        <taxon>Hexapoda</taxon>
        <taxon>Insecta</taxon>
        <taxon>Pterygota</taxon>
        <taxon>Neoptera</taxon>
        <taxon>Paraneoptera</taxon>
        <taxon>Hemiptera</taxon>
        <taxon>Sternorrhyncha</taxon>
        <taxon>Aphidomorpha</taxon>
        <taxon>Aphidoidea</taxon>
        <taxon>Aphididae</taxon>
        <taxon>Macrosiphini</taxon>
        <taxon>Acyrthosiphon</taxon>
    </lineage>
</organism>
<evidence type="ECO:0000313" key="3">
    <source>
        <dbReference type="Proteomes" id="UP000007819"/>
    </source>
</evidence>
<dbReference type="KEGG" id="api:103309522"/>
<dbReference type="InterPro" id="IPR025398">
    <property type="entry name" value="DUF4371"/>
</dbReference>
<dbReference type="SUPFAM" id="SSF53098">
    <property type="entry name" value="Ribonuclease H-like"/>
    <property type="match status" value="1"/>
</dbReference>
<evidence type="ECO:0000259" key="1">
    <source>
        <dbReference type="Pfam" id="PF14291"/>
    </source>
</evidence>
<proteinExistence type="predicted"/>
<evidence type="ECO:0000313" key="2">
    <source>
        <dbReference type="EnsemblMetazoa" id="XP_029340955.1"/>
    </source>
</evidence>
<dbReference type="GeneID" id="103309522"/>
<dbReference type="OrthoDB" id="6602231at2759"/>
<sequence length="630" mass="70575">MSDVAHGLFCKYCFIFASYNNCLQNLVIKPLQKCSKLTGKDSVHNNNKYHLNSVRAGKDFLKTYSCPKKQVINQISTQRLEQVKENRERLQPIIETLIFCGQQNISIRGHRDDGKLIDIDNSESSPTSNEGNFRELLCLRICAGDVSLKKHLENTSSRAMYIGKNIQNELLDCIGSVIKSQIVKNVKNAGFYSIMFDETSDISCVEQLSLTLRYVINIEIHEDFVCFVDAYRSIRTNDVLASGETKLTGVALGYIVLDILTKDLGFDLKRCVGVATDGCAVMVFEDCGAVTTIKKECSIAVYCPCYNHALNNSLTRTSKIVPIKNTIGTLKEIIAFFNASAKMHLVLKNISTKILTGLRQTRWIEMHDGVLQFKSALPKVIEALTDISNWADRISSSKASILLAAICNSDFVISLLSTADILKLTLPISRLLQSSSLDLANASSAIEGIKEIFQEKRTLCVGEFHKIFLEASSLAEEIGCEIKMPRRVKTQIHRNNYPATDAEQFYLHSIYVPLLDTIKSDITNRLSTDTLEAFDLRLLIPNIIVKLNDIDGWDQQRISVKIIAVAKKFSPLFTVSENVMVDMLEALESYMQCVEYMFPAIRTFMQVLATLPVSVASAERSFSALRRVKT</sequence>
<dbReference type="Proteomes" id="UP000007819">
    <property type="component" value="Chromosome X"/>
</dbReference>
<dbReference type="Pfam" id="PF14291">
    <property type="entry name" value="DUF4371"/>
    <property type="match status" value="1"/>
</dbReference>
<protein>
    <recommendedName>
        <fullName evidence="1">DUF4371 domain-containing protein</fullName>
    </recommendedName>
</protein>
<dbReference type="EnsemblMetazoa" id="XM_029485095.1">
    <property type="protein sequence ID" value="XP_029340955.1"/>
    <property type="gene ID" value="LOC103309522"/>
</dbReference>
<feature type="domain" description="DUF4371" evidence="1">
    <location>
        <begin position="47"/>
        <end position="226"/>
    </location>
</feature>
<dbReference type="AlphaFoldDB" id="A0A8R2NJ97"/>
<name>A0A8R2NJ97_ACYPI</name>